<feature type="domain" description="HTH cro/C1-type" evidence="4">
    <location>
        <begin position="1"/>
        <end position="41"/>
    </location>
</feature>
<dbReference type="Gene3D" id="1.10.260.40">
    <property type="entry name" value="lambda repressor-like DNA-binding domains"/>
    <property type="match status" value="1"/>
</dbReference>
<feature type="active site" evidence="1">
    <location>
        <position position="233"/>
    </location>
</feature>
<evidence type="ECO:0000313" key="6">
    <source>
        <dbReference type="EMBL" id="MBK1790227.1"/>
    </source>
</evidence>
<name>A0A8J7MBU2_9BACT</name>
<dbReference type="Pfam" id="PF01381">
    <property type="entry name" value="HTH_3"/>
    <property type="match status" value="1"/>
</dbReference>
<dbReference type="PANTHER" id="PTHR13504:SF38">
    <property type="entry name" value="FIDO DOMAIN-CONTAINING PROTEIN"/>
    <property type="match status" value="1"/>
</dbReference>
<dbReference type="PANTHER" id="PTHR13504">
    <property type="entry name" value="FIDO DOMAIN-CONTAINING PROTEIN DDB_G0283145"/>
    <property type="match status" value="1"/>
</dbReference>
<dbReference type="InterPro" id="IPR010982">
    <property type="entry name" value="Lambda_DNA-bd_dom_sf"/>
</dbReference>
<dbReference type="CDD" id="cd00093">
    <property type="entry name" value="HTH_XRE"/>
    <property type="match status" value="1"/>
</dbReference>
<evidence type="ECO:0000256" key="3">
    <source>
        <dbReference type="PIRSR" id="PIRSR640198-3"/>
    </source>
</evidence>
<dbReference type="SUPFAM" id="SSF47413">
    <property type="entry name" value="lambda repressor-like DNA-binding domains"/>
    <property type="match status" value="1"/>
</dbReference>
<dbReference type="SUPFAM" id="SSF140931">
    <property type="entry name" value="Fic-like"/>
    <property type="match status" value="1"/>
</dbReference>
<feature type="domain" description="Fido" evidence="5">
    <location>
        <begin position="140"/>
        <end position="305"/>
    </location>
</feature>
<dbReference type="PROSITE" id="PS50943">
    <property type="entry name" value="HTH_CROC1"/>
    <property type="match status" value="1"/>
</dbReference>
<evidence type="ECO:0000259" key="4">
    <source>
        <dbReference type="PROSITE" id="PS50943"/>
    </source>
</evidence>
<comment type="caution">
    <text evidence="6">The sequence shown here is derived from an EMBL/GenBank/DDBJ whole genome shotgun (WGS) entry which is preliminary data.</text>
</comment>
<proteinExistence type="predicted"/>
<keyword evidence="2" id="KW-0067">ATP-binding</keyword>
<keyword evidence="2" id="KW-0547">Nucleotide-binding</keyword>
<dbReference type="Proteomes" id="UP000624703">
    <property type="component" value="Unassembled WGS sequence"/>
</dbReference>
<feature type="site" description="Important for autoinhibition of adenylyltransferase activity" evidence="3">
    <location>
        <position position="90"/>
    </location>
</feature>
<organism evidence="6 7">
    <name type="scientific">Persicirhabdus sediminis</name>
    <dbReference type="NCBI Taxonomy" id="454144"/>
    <lineage>
        <taxon>Bacteria</taxon>
        <taxon>Pseudomonadati</taxon>
        <taxon>Verrucomicrobiota</taxon>
        <taxon>Verrucomicrobiia</taxon>
        <taxon>Verrucomicrobiales</taxon>
        <taxon>Verrucomicrobiaceae</taxon>
        <taxon>Persicirhabdus</taxon>
    </lineage>
</organism>
<accession>A0A8J7MBU2</accession>
<reference evidence="6" key="1">
    <citation type="submission" date="2021-01" db="EMBL/GenBank/DDBJ databases">
        <title>Modified the classification status of verrucomicrobia.</title>
        <authorList>
            <person name="Feng X."/>
        </authorList>
    </citation>
    <scope>NUCLEOTIDE SEQUENCE</scope>
    <source>
        <strain evidence="6">_KCTC 22039</strain>
    </source>
</reference>
<dbReference type="GO" id="GO:0005524">
    <property type="term" value="F:ATP binding"/>
    <property type="evidence" value="ECO:0007669"/>
    <property type="project" value="UniProtKB-KW"/>
</dbReference>
<dbReference type="PROSITE" id="PS51459">
    <property type="entry name" value="FIDO"/>
    <property type="match status" value="1"/>
</dbReference>
<dbReference type="AlphaFoldDB" id="A0A8J7MBU2"/>
<dbReference type="EMBL" id="JAENIM010000020">
    <property type="protein sequence ID" value="MBK1790227.1"/>
    <property type="molecule type" value="Genomic_DNA"/>
</dbReference>
<dbReference type="Pfam" id="PF02661">
    <property type="entry name" value="Fic"/>
    <property type="match status" value="1"/>
</dbReference>
<gene>
    <name evidence="6" type="ORF">JIN82_03545</name>
</gene>
<dbReference type="InterPro" id="IPR040198">
    <property type="entry name" value="Fido_containing"/>
</dbReference>
<dbReference type="InterPro" id="IPR001387">
    <property type="entry name" value="Cro/C1-type_HTH"/>
</dbReference>
<dbReference type="InterPro" id="IPR003812">
    <property type="entry name" value="Fido"/>
</dbReference>
<dbReference type="GO" id="GO:0003677">
    <property type="term" value="F:DNA binding"/>
    <property type="evidence" value="ECO:0007669"/>
    <property type="project" value="InterPro"/>
</dbReference>
<evidence type="ECO:0000313" key="7">
    <source>
        <dbReference type="Proteomes" id="UP000624703"/>
    </source>
</evidence>
<evidence type="ECO:0000256" key="2">
    <source>
        <dbReference type="PIRSR" id="PIRSR640198-2"/>
    </source>
</evidence>
<keyword evidence="7" id="KW-1185">Reference proteome</keyword>
<dbReference type="InterPro" id="IPR036597">
    <property type="entry name" value="Fido-like_dom_sf"/>
</dbReference>
<feature type="binding site" evidence="2">
    <location>
        <begin position="237"/>
        <end position="244"/>
    </location>
    <ligand>
        <name>ATP</name>
        <dbReference type="ChEBI" id="CHEBI:30616"/>
    </ligand>
</feature>
<sequence length="324" mass="36413">MARLSGLRFETISRIEAGKNRPHRKTVAKLAKVLEVDEEVIDRALLAIAKQGQDEPYVGWRFLAGLDGDLRAGLIEQLICQWTHHSTGLEGNTISAGDTHLILTQGLTVSGKSLREHEEIHGHGSAIKLISSWLNDKQKLSVGRCHELHRLVQTERTLDAYAPVGQWKVEANGTTAIRSQGDPEWHEYSHPRHVAALMDQWLDLFNKSAKVIADGGSAIDVYTTLHLAFVSIHPYADGNGRLARLLANIPLLKAGLPPVLVKVESRRDYLTLLGDYCTAYPAPKPGESLVHKNDEFRKLLQFFEQEWQPVRQLIAEFHDRQKQR</sequence>
<protein>
    <submittedName>
        <fullName evidence="6">Fic family protein</fullName>
    </submittedName>
</protein>
<dbReference type="Gene3D" id="1.10.3290.10">
    <property type="entry name" value="Fido-like domain"/>
    <property type="match status" value="1"/>
</dbReference>
<evidence type="ECO:0000259" key="5">
    <source>
        <dbReference type="PROSITE" id="PS51459"/>
    </source>
</evidence>
<evidence type="ECO:0000256" key="1">
    <source>
        <dbReference type="PIRSR" id="PIRSR640198-1"/>
    </source>
</evidence>